<dbReference type="PANTHER" id="PTHR43507">
    <property type="entry name" value="NADH-UBIQUINONE OXIDOREDUCTASE CHAIN 4"/>
    <property type="match status" value="1"/>
</dbReference>
<comment type="similarity">
    <text evidence="2">Belongs to the complex I subunit 4 family.</text>
</comment>
<feature type="transmembrane region" description="Helical" evidence="7">
    <location>
        <begin position="420"/>
        <end position="440"/>
    </location>
</feature>
<dbReference type="InterPro" id="IPR001750">
    <property type="entry name" value="ND/Mrp_TM"/>
</dbReference>
<dbReference type="RefSeq" id="WP_072660147.1">
    <property type="nucleotide sequence ID" value="NZ_BDFD01000016.1"/>
</dbReference>
<sequence>MDLHNVLDFPILSLSIFLPLAGALVIWLFVRGDNAVRWAALAVSVVTFLVTLPLAFSFDTTTSHMQFEEFHPWIEAFNINYQLGVDGISMPFILLTSLLTIICIVSAWQCIQSRVKEYMIAFLVLETTLIGVFAALDAVLFYFFWEALLIPMYLIIGIWGGKNRVYATLKFFLYTLAGSVLMLIALLAMYFKAGETFSMLAFMDYPFDLEWQIWIFIAFFIAFAVKVPMWPVHTWLPDAHTEAPTAGSVILAGILLKMGAYGFLRFSLPMLPDASQYFVPFMVCLSLVAIVYISLVAMMQTDMKRLIAYSSIAHMGFVTLGTFMFTQAAVEGAVIGMISHGFVAAALFLCVGVMYDRLHTRAIGDYGGVVNVMPVFAAVMLFFCMANVALPGASAFVGEIMVLIGTFEANPVYMDVSTKWVAIAATTSVVLSACYTLWMYKRVIMGDLVKDSVKSMKDMTVREFGFFVPLMVLTLWMGFYPLPFLDFLHVSVAHLIEQATTSKLDAAAALVQALPAIDAVHH</sequence>
<feature type="transmembrane region" description="Helical" evidence="7">
    <location>
        <begin position="171"/>
        <end position="191"/>
    </location>
</feature>
<evidence type="ECO:0000313" key="10">
    <source>
        <dbReference type="Proteomes" id="UP000231632"/>
    </source>
</evidence>
<feature type="transmembrane region" description="Helical" evidence="7">
    <location>
        <begin position="88"/>
        <end position="111"/>
    </location>
</feature>
<dbReference type="Proteomes" id="UP000231632">
    <property type="component" value="Unassembled WGS sequence"/>
</dbReference>
<evidence type="ECO:0000256" key="5">
    <source>
        <dbReference type="ARBA" id="ARBA00023136"/>
    </source>
</evidence>
<feature type="transmembrane region" description="Helical" evidence="7">
    <location>
        <begin position="367"/>
        <end position="390"/>
    </location>
</feature>
<dbReference type="OrthoDB" id="5287861at2"/>
<evidence type="ECO:0000256" key="2">
    <source>
        <dbReference type="ARBA" id="ARBA00009025"/>
    </source>
</evidence>
<keyword evidence="10" id="KW-1185">Reference proteome</keyword>
<dbReference type="NCBIfam" id="NF004499">
    <property type="entry name" value="PRK05846.1-3"/>
    <property type="match status" value="1"/>
</dbReference>
<keyword evidence="9" id="KW-0560">Oxidoreductase</keyword>
<evidence type="ECO:0000256" key="3">
    <source>
        <dbReference type="ARBA" id="ARBA00022692"/>
    </source>
</evidence>
<name>A0A1L8CPJ6_9PROT</name>
<feature type="domain" description="NADH:quinone oxidoreductase/Mrp antiporter transmembrane" evidence="8">
    <location>
        <begin position="136"/>
        <end position="414"/>
    </location>
</feature>
<evidence type="ECO:0000256" key="6">
    <source>
        <dbReference type="RuleBase" id="RU000320"/>
    </source>
</evidence>
<dbReference type="InterPro" id="IPR010227">
    <property type="entry name" value="NADH_Q_OxRdtase_chainM/4"/>
</dbReference>
<dbReference type="GO" id="GO:0015990">
    <property type="term" value="P:electron transport coupled proton transport"/>
    <property type="evidence" value="ECO:0007669"/>
    <property type="project" value="TreeGrafter"/>
</dbReference>
<keyword evidence="4 7" id="KW-1133">Transmembrane helix</keyword>
<dbReference type="GO" id="GO:0042773">
    <property type="term" value="P:ATP synthesis coupled electron transport"/>
    <property type="evidence" value="ECO:0007669"/>
    <property type="project" value="InterPro"/>
</dbReference>
<dbReference type="GO" id="GO:0003954">
    <property type="term" value="F:NADH dehydrogenase activity"/>
    <property type="evidence" value="ECO:0007669"/>
    <property type="project" value="TreeGrafter"/>
</dbReference>
<feature type="transmembrane region" description="Helical" evidence="7">
    <location>
        <begin position="244"/>
        <end position="264"/>
    </location>
</feature>
<dbReference type="NCBIfam" id="TIGR01972">
    <property type="entry name" value="NDH_I_M"/>
    <property type="match status" value="1"/>
</dbReference>
<evidence type="ECO:0000313" key="9">
    <source>
        <dbReference type="EMBL" id="GAV20846.1"/>
    </source>
</evidence>
<gene>
    <name evidence="9" type="ORF">MMIC_P1821</name>
</gene>
<feature type="transmembrane region" description="Helical" evidence="7">
    <location>
        <begin position="306"/>
        <end position="326"/>
    </location>
</feature>
<feature type="transmembrane region" description="Helical" evidence="7">
    <location>
        <begin position="332"/>
        <end position="355"/>
    </location>
</feature>
<evidence type="ECO:0000259" key="8">
    <source>
        <dbReference type="Pfam" id="PF00361"/>
    </source>
</evidence>
<feature type="transmembrane region" description="Helical" evidence="7">
    <location>
        <begin position="276"/>
        <end position="299"/>
    </location>
</feature>
<comment type="caution">
    <text evidence="9">The sequence shown here is derived from an EMBL/GenBank/DDBJ whole genome shotgun (WGS) entry which is preliminary data.</text>
</comment>
<keyword evidence="5 7" id="KW-0472">Membrane</keyword>
<organism evidence="9 10">
    <name type="scientific">Mariprofundus micogutta</name>
    <dbReference type="NCBI Taxonomy" id="1921010"/>
    <lineage>
        <taxon>Bacteria</taxon>
        <taxon>Pseudomonadati</taxon>
        <taxon>Pseudomonadota</taxon>
        <taxon>Candidatius Mariprofundia</taxon>
        <taxon>Mariprofundales</taxon>
        <taxon>Mariprofundaceae</taxon>
        <taxon>Mariprofundus</taxon>
    </lineage>
</organism>
<dbReference type="GO" id="GO:0048039">
    <property type="term" value="F:ubiquinone binding"/>
    <property type="evidence" value="ECO:0007669"/>
    <property type="project" value="TreeGrafter"/>
</dbReference>
<feature type="transmembrane region" description="Helical" evidence="7">
    <location>
        <begin position="12"/>
        <end position="30"/>
    </location>
</feature>
<dbReference type="PANTHER" id="PTHR43507:SF1">
    <property type="entry name" value="NADH-UBIQUINONE OXIDOREDUCTASE CHAIN 4"/>
    <property type="match status" value="1"/>
</dbReference>
<dbReference type="EMBL" id="BDFD01000016">
    <property type="protein sequence ID" value="GAV20846.1"/>
    <property type="molecule type" value="Genomic_DNA"/>
</dbReference>
<dbReference type="GO" id="GO:0016020">
    <property type="term" value="C:membrane"/>
    <property type="evidence" value="ECO:0007669"/>
    <property type="project" value="UniProtKB-SubCell"/>
</dbReference>
<evidence type="ECO:0000256" key="7">
    <source>
        <dbReference type="SAM" id="Phobius"/>
    </source>
</evidence>
<dbReference type="Pfam" id="PF00361">
    <property type="entry name" value="Proton_antipo_M"/>
    <property type="match status" value="1"/>
</dbReference>
<dbReference type="STRING" id="1921010.MMIC_P1821"/>
<dbReference type="InterPro" id="IPR003918">
    <property type="entry name" value="NADH_UbQ_OxRdtase"/>
</dbReference>
<dbReference type="GO" id="GO:0008137">
    <property type="term" value="F:NADH dehydrogenase (ubiquinone) activity"/>
    <property type="evidence" value="ECO:0007669"/>
    <property type="project" value="InterPro"/>
</dbReference>
<dbReference type="EC" id="1.6.5.3" evidence="9"/>
<reference evidence="9 10" key="1">
    <citation type="journal article" date="2017" name="Arch. Microbiol.">
        <title>Mariprofundus micogutta sp. nov., a novel iron-oxidizing zetaproteobacterium isolated from a deep-sea hydrothermal field at the Bayonnaise knoll of the Izu-Ogasawara arc, and a description of Mariprofundales ord. nov. and Zetaproteobacteria classis nov.</title>
        <authorList>
            <person name="Makita H."/>
            <person name="Tanaka E."/>
            <person name="Mitsunobu S."/>
            <person name="Miyazaki M."/>
            <person name="Nunoura T."/>
            <person name="Uematsu K."/>
            <person name="Takaki Y."/>
            <person name="Nishi S."/>
            <person name="Shimamura S."/>
            <person name="Takai K."/>
        </authorList>
    </citation>
    <scope>NUCLEOTIDE SEQUENCE [LARGE SCALE GENOMIC DNA]</scope>
    <source>
        <strain evidence="9 10">ET2</strain>
    </source>
</reference>
<evidence type="ECO:0000256" key="4">
    <source>
        <dbReference type="ARBA" id="ARBA00022989"/>
    </source>
</evidence>
<comment type="subcellular location">
    <subcellularLocation>
        <location evidence="1">Endomembrane system</location>
        <topology evidence="1">Multi-pass membrane protein</topology>
    </subcellularLocation>
    <subcellularLocation>
        <location evidence="6">Membrane</location>
        <topology evidence="6">Multi-pass membrane protein</topology>
    </subcellularLocation>
</comment>
<evidence type="ECO:0000256" key="1">
    <source>
        <dbReference type="ARBA" id="ARBA00004127"/>
    </source>
</evidence>
<dbReference type="NCBIfam" id="NF004501">
    <property type="entry name" value="PRK05846.1-5"/>
    <property type="match status" value="1"/>
</dbReference>
<keyword evidence="3 6" id="KW-0812">Transmembrane</keyword>
<proteinExistence type="inferred from homology"/>
<feature type="transmembrane region" description="Helical" evidence="7">
    <location>
        <begin position="118"/>
        <end position="136"/>
    </location>
</feature>
<protein>
    <submittedName>
        <fullName evidence="9">NADH-quinone oxidoreductase subunit M</fullName>
        <ecNumber evidence="9">1.6.5.3</ecNumber>
    </submittedName>
</protein>
<feature type="transmembrane region" description="Helical" evidence="7">
    <location>
        <begin position="142"/>
        <end position="159"/>
    </location>
</feature>
<accession>A0A1L8CPJ6</accession>
<dbReference type="GO" id="GO:0012505">
    <property type="term" value="C:endomembrane system"/>
    <property type="evidence" value="ECO:0007669"/>
    <property type="project" value="UniProtKB-SubCell"/>
</dbReference>
<dbReference type="PRINTS" id="PR01437">
    <property type="entry name" value="NUOXDRDTASE4"/>
</dbReference>
<feature type="transmembrane region" description="Helical" evidence="7">
    <location>
        <begin position="461"/>
        <end position="479"/>
    </location>
</feature>
<feature type="transmembrane region" description="Helical" evidence="7">
    <location>
        <begin position="37"/>
        <end position="58"/>
    </location>
</feature>
<feature type="transmembrane region" description="Helical" evidence="7">
    <location>
        <begin position="211"/>
        <end position="232"/>
    </location>
</feature>
<dbReference type="AlphaFoldDB" id="A0A1L8CPJ6"/>